<evidence type="ECO:0000313" key="1">
    <source>
        <dbReference type="EMBL" id="SVD73891.1"/>
    </source>
</evidence>
<sequence length="87" mass="9882">MPYRLGINTGFAVNRFSEPEEWTKICSQELGIKYIQFTADMLNPSLPDNIITSNIDRITNSCEKYGLVIQSTFTGTFTRVNHLAHPD</sequence>
<reference evidence="1" key="1">
    <citation type="submission" date="2018-05" db="EMBL/GenBank/DDBJ databases">
        <authorList>
            <person name="Lanie J.A."/>
            <person name="Ng W.-L."/>
            <person name="Kazmierczak K.M."/>
            <person name="Andrzejewski T.M."/>
            <person name="Davidsen T.M."/>
            <person name="Wayne K.J."/>
            <person name="Tettelin H."/>
            <person name="Glass J.I."/>
            <person name="Rusch D."/>
            <person name="Podicherti R."/>
            <person name="Tsui H.-C.T."/>
            <person name="Winkler M.E."/>
        </authorList>
    </citation>
    <scope>NUCLEOTIDE SEQUENCE</scope>
</reference>
<dbReference type="AlphaFoldDB" id="A0A382XTT1"/>
<evidence type="ECO:0008006" key="2">
    <source>
        <dbReference type="Google" id="ProtNLM"/>
    </source>
</evidence>
<dbReference type="SUPFAM" id="SSF51658">
    <property type="entry name" value="Xylose isomerase-like"/>
    <property type="match status" value="1"/>
</dbReference>
<dbReference type="Gene3D" id="3.20.20.150">
    <property type="entry name" value="Divalent-metal-dependent TIM barrel enzymes"/>
    <property type="match status" value="1"/>
</dbReference>
<accession>A0A382XTT1</accession>
<dbReference type="EMBL" id="UINC01170046">
    <property type="protein sequence ID" value="SVD73891.1"/>
    <property type="molecule type" value="Genomic_DNA"/>
</dbReference>
<proteinExistence type="predicted"/>
<dbReference type="InterPro" id="IPR036237">
    <property type="entry name" value="Xyl_isomerase-like_sf"/>
</dbReference>
<protein>
    <recommendedName>
        <fullName evidence="2">Xylose isomerase-like TIM barrel domain-containing protein</fullName>
    </recommendedName>
</protein>
<feature type="non-terminal residue" evidence="1">
    <location>
        <position position="87"/>
    </location>
</feature>
<organism evidence="1">
    <name type="scientific">marine metagenome</name>
    <dbReference type="NCBI Taxonomy" id="408172"/>
    <lineage>
        <taxon>unclassified sequences</taxon>
        <taxon>metagenomes</taxon>
        <taxon>ecological metagenomes</taxon>
    </lineage>
</organism>
<gene>
    <name evidence="1" type="ORF">METZ01_LOCUS426745</name>
</gene>
<name>A0A382XTT1_9ZZZZ</name>